<gene>
    <name evidence="2" type="ORF">NCTC11421_01212</name>
</gene>
<organism evidence="2">
    <name type="scientific">Neisseria gonorrhoeae</name>
    <dbReference type="NCBI Taxonomy" id="485"/>
    <lineage>
        <taxon>Bacteria</taxon>
        <taxon>Pseudomonadati</taxon>
        <taxon>Pseudomonadota</taxon>
        <taxon>Betaproteobacteria</taxon>
        <taxon>Neisseriales</taxon>
        <taxon>Neisseriaceae</taxon>
        <taxon>Neisseria</taxon>
    </lineage>
</organism>
<evidence type="ECO:0000313" key="2">
    <source>
        <dbReference type="EMBL" id="SUA21104.1"/>
    </source>
</evidence>
<proteinExistence type="predicted"/>
<keyword evidence="1" id="KW-1133">Transmembrane helix</keyword>
<evidence type="ECO:0000256" key="1">
    <source>
        <dbReference type="SAM" id="Phobius"/>
    </source>
</evidence>
<name>A0A378VWN2_NEIGO</name>
<dbReference type="AlphaFoldDB" id="A0A378VWN2"/>
<keyword evidence="1" id="KW-0812">Transmembrane</keyword>
<accession>A0A378VWN2</accession>
<sequence length="37" mass="3979">MSGIAVGLIAGYIVALFWARWIFPHCKPAAGYAARTV</sequence>
<feature type="transmembrane region" description="Helical" evidence="1">
    <location>
        <begin position="6"/>
        <end position="23"/>
    </location>
</feature>
<dbReference type="EMBL" id="UGRI01000001">
    <property type="protein sequence ID" value="SUA21104.1"/>
    <property type="molecule type" value="Genomic_DNA"/>
</dbReference>
<keyword evidence="1" id="KW-0472">Membrane</keyword>
<protein>
    <submittedName>
        <fullName evidence="2">Uncharacterized protein</fullName>
    </submittedName>
</protein>
<reference evidence="2" key="1">
    <citation type="submission" date="2018-06" db="EMBL/GenBank/DDBJ databases">
        <authorList>
            <consortium name="Pathogen Informatics"/>
            <person name="Doyle S."/>
        </authorList>
    </citation>
    <scope>NUCLEOTIDE SEQUENCE [LARGE SCALE GENOMIC DNA]</scope>
    <source>
        <strain evidence="2">NCTC11421</strain>
    </source>
</reference>